<dbReference type="AlphaFoldDB" id="A0A644Z4T1"/>
<dbReference type="EMBL" id="VSSQ01006743">
    <property type="protein sequence ID" value="MPM33723.1"/>
    <property type="molecule type" value="Genomic_DNA"/>
</dbReference>
<sequence>MTGTYGIDIELLHQKDVLNHPFARDVITVIGIHFMTVSTFEKHRLTVD</sequence>
<accession>A0A644Z4T1</accession>
<evidence type="ECO:0000313" key="1">
    <source>
        <dbReference type="EMBL" id="MPM33723.1"/>
    </source>
</evidence>
<name>A0A644Z4T1_9ZZZZ</name>
<proteinExistence type="predicted"/>
<organism evidence="1">
    <name type="scientific">bioreactor metagenome</name>
    <dbReference type="NCBI Taxonomy" id="1076179"/>
    <lineage>
        <taxon>unclassified sequences</taxon>
        <taxon>metagenomes</taxon>
        <taxon>ecological metagenomes</taxon>
    </lineage>
</organism>
<gene>
    <name evidence="1" type="ORF">SDC9_80301</name>
</gene>
<comment type="caution">
    <text evidence="1">The sequence shown here is derived from an EMBL/GenBank/DDBJ whole genome shotgun (WGS) entry which is preliminary data.</text>
</comment>
<protein>
    <submittedName>
        <fullName evidence="1">Uncharacterized protein</fullName>
    </submittedName>
</protein>
<reference evidence="1" key="1">
    <citation type="submission" date="2019-08" db="EMBL/GenBank/DDBJ databases">
        <authorList>
            <person name="Kucharzyk K."/>
            <person name="Murdoch R.W."/>
            <person name="Higgins S."/>
            <person name="Loffler F."/>
        </authorList>
    </citation>
    <scope>NUCLEOTIDE SEQUENCE</scope>
</reference>